<evidence type="ECO:0000259" key="5">
    <source>
        <dbReference type="PROSITE" id="PS50011"/>
    </source>
</evidence>
<reference evidence="6" key="1">
    <citation type="submission" date="2020-02" db="EMBL/GenBank/DDBJ databases">
        <authorList>
            <person name="Meier V. D."/>
        </authorList>
    </citation>
    <scope>NUCLEOTIDE SEQUENCE</scope>
    <source>
        <strain evidence="6">AVDCRST_MAG93</strain>
    </source>
</reference>
<feature type="domain" description="Protein kinase" evidence="5">
    <location>
        <begin position="1"/>
        <end position="164"/>
    </location>
</feature>
<protein>
    <recommendedName>
        <fullName evidence="5">Protein kinase domain-containing protein</fullName>
    </recommendedName>
</protein>
<evidence type="ECO:0000256" key="4">
    <source>
        <dbReference type="ARBA" id="ARBA00022840"/>
    </source>
</evidence>
<evidence type="ECO:0000256" key="3">
    <source>
        <dbReference type="ARBA" id="ARBA00022777"/>
    </source>
</evidence>
<proteinExistence type="predicted"/>
<evidence type="ECO:0000256" key="2">
    <source>
        <dbReference type="ARBA" id="ARBA00022741"/>
    </source>
</evidence>
<dbReference type="PROSITE" id="PS50011">
    <property type="entry name" value="PROTEIN_KINASE_DOM"/>
    <property type="match status" value="1"/>
</dbReference>
<dbReference type="GO" id="GO:0005829">
    <property type="term" value="C:cytosol"/>
    <property type="evidence" value="ECO:0007669"/>
    <property type="project" value="TreeGrafter"/>
</dbReference>
<dbReference type="AlphaFoldDB" id="A0A6J4JW40"/>
<dbReference type="SUPFAM" id="SSF56112">
    <property type="entry name" value="Protein kinase-like (PK-like)"/>
    <property type="match status" value="1"/>
</dbReference>
<dbReference type="GO" id="GO:0016020">
    <property type="term" value="C:membrane"/>
    <property type="evidence" value="ECO:0007669"/>
    <property type="project" value="TreeGrafter"/>
</dbReference>
<accession>A0A6J4JW40</accession>
<evidence type="ECO:0000313" key="6">
    <source>
        <dbReference type="EMBL" id="CAA9289182.1"/>
    </source>
</evidence>
<dbReference type="InterPro" id="IPR000719">
    <property type="entry name" value="Prot_kinase_dom"/>
</dbReference>
<dbReference type="InterPro" id="IPR011009">
    <property type="entry name" value="Kinase-like_dom_sf"/>
</dbReference>
<name>A0A6J4JW40_9CHLR</name>
<dbReference type="PANTHER" id="PTHR24348">
    <property type="entry name" value="SERINE/THREONINE-PROTEIN KINASE UNC-51-RELATED"/>
    <property type="match status" value="1"/>
</dbReference>
<evidence type="ECO:0000256" key="1">
    <source>
        <dbReference type="ARBA" id="ARBA00022679"/>
    </source>
</evidence>
<dbReference type="EMBL" id="CADCTR010001281">
    <property type="protein sequence ID" value="CAA9289182.1"/>
    <property type="molecule type" value="Genomic_DNA"/>
</dbReference>
<dbReference type="InterPro" id="IPR045269">
    <property type="entry name" value="Atg1-like"/>
</dbReference>
<dbReference type="GO" id="GO:0004674">
    <property type="term" value="F:protein serine/threonine kinase activity"/>
    <property type="evidence" value="ECO:0007669"/>
    <property type="project" value="InterPro"/>
</dbReference>
<dbReference type="PANTHER" id="PTHR24348:SF22">
    <property type="entry name" value="NON-SPECIFIC SERINE_THREONINE PROTEIN KINASE"/>
    <property type="match status" value="1"/>
</dbReference>
<sequence length="171" mass="19587">RTFNTFAELADGLTALEKIDVVHRDLKPQNVRVRTNGRPVIIDFGLARHLNLADLTQTEEGAGLGTPIYFAPEQFSGTKRDIDRRTDLFAFGIMLYQASLGRHPFFEPEISYAELRRRVCESTDHFERDDFKALPLQLRIILQRLLAQRRLSRLDSAQQASTLLRKAGEFT</sequence>
<keyword evidence="3" id="KW-0418">Kinase</keyword>
<dbReference type="Gene3D" id="1.10.510.10">
    <property type="entry name" value="Transferase(Phosphotransferase) domain 1"/>
    <property type="match status" value="1"/>
</dbReference>
<dbReference type="GO" id="GO:0000407">
    <property type="term" value="C:phagophore assembly site"/>
    <property type="evidence" value="ECO:0007669"/>
    <property type="project" value="TreeGrafter"/>
</dbReference>
<keyword evidence="1" id="KW-0808">Transferase</keyword>
<dbReference type="Pfam" id="PF00069">
    <property type="entry name" value="Pkinase"/>
    <property type="match status" value="1"/>
</dbReference>
<keyword evidence="2" id="KW-0547">Nucleotide-binding</keyword>
<feature type="non-terminal residue" evidence="6">
    <location>
        <position position="1"/>
    </location>
</feature>
<dbReference type="GO" id="GO:0005524">
    <property type="term" value="F:ATP binding"/>
    <property type="evidence" value="ECO:0007669"/>
    <property type="project" value="UniProtKB-KW"/>
</dbReference>
<gene>
    <name evidence="6" type="ORF">AVDCRST_MAG93-3761</name>
</gene>
<organism evidence="6">
    <name type="scientific">uncultured Chloroflexia bacterium</name>
    <dbReference type="NCBI Taxonomy" id="1672391"/>
    <lineage>
        <taxon>Bacteria</taxon>
        <taxon>Bacillati</taxon>
        <taxon>Chloroflexota</taxon>
        <taxon>Chloroflexia</taxon>
        <taxon>environmental samples</taxon>
    </lineage>
</organism>
<keyword evidence="4" id="KW-0067">ATP-binding</keyword>
<dbReference type="GO" id="GO:0005776">
    <property type="term" value="C:autophagosome"/>
    <property type="evidence" value="ECO:0007669"/>
    <property type="project" value="TreeGrafter"/>
</dbReference>
<dbReference type="SMART" id="SM00220">
    <property type="entry name" value="S_TKc"/>
    <property type="match status" value="1"/>
</dbReference>